<evidence type="ECO:0000259" key="2">
    <source>
        <dbReference type="Pfam" id="PF13386"/>
    </source>
</evidence>
<feature type="transmembrane region" description="Helical" evidence="1">
    <location>
        <begin position="6"/>
        <end position="30"/>
    </location>
</feature>
<dbReference type="PANTHER" id="PTHR42208">
    <property type="entry name" value="HEAVY METAL TRANSPORTER-RELATED"/>
    <property type="match status" value="1"/>
</dbReference>
<reference evidence="4" key="1">
    <citation type="submission" date="2016-10" db="EMBL/GenBank/DDBJ databases">
        <authorList>
            <person name="Varghese N."/>
            <person name="Submissions S."/>
        </authorList>
    </citation>
    <scope>NUCLEOTIDE SEQUENCE [LARGE SCALE GENOMIC DNA]</scope>
    <source>
        <strain evidence="4">DSM 24536</strain>
    </source>
</reference>
<feature type="transmembrane region" description="Helical" evidence="1">
    <location>
        <begin position="51"/>
        <end position="70"/>
    </location>
</feature>
<evidence type="ECO:0000256" key="1">
    <source>
        <dbReference type="SAM" id="Phobius"/>
    </source>
</evidence>
<dbReference type="PANTHER" id="PTHR42208:SF1">
    <property type="entry name" value="HEAVY METAL TRANSPORTER"/>
    <property type="match status" value="1"/>
</dbReference>
<accession>A0A1G9LQY5</accession>
<dbReference type="OrthoDB" id="594443at2"/>
<dbReference type="InterPro" id="IPR039447">
    <property type="entry name" value="UreH-like_TM_dom"/>
</dbReference>
<feature type="transmembrane region" description="Helical" evidence="1">
    <location>
        <begin position="192"/>
        <end position="210"/>
    </location>
</feature>
<organism evidence="3 4">
    <name type="scientific">Daejeonella rubra</name>
    <dbReference type="NCBI Taxonomy" id="990371"/>
    <lineage>
        <taxon>Bacteria</taxon>
        <taxon>Pseudomonadati</taxon>
        <taxon>Bacteroidota</taxon>
        <taxon>Sphingobacteriia</taxon>
        <taxon>Sphingobacteriales</taxon>
        <taxon>Sphingobacteriaceae</taxon>
        <taxon>Daejeonella</taxon>
    </lineage>
</organism>
<feature type="transmembrane region" description="Helical" evidence="1">
    <location>
        <begin position="159"/>
        <end position="180"/>
    </location>
</feature>
<sequence length="250" mass="27320">MNYNELAFFTGLFGSIHCVGMCGPLAFAVPSFHEKRWLIIFDKLVYNLGRTLTYTLLGLLIGLIGQQLWLAGVQQAVSILTGVFIILAATSRILKISYGNGKWVSKIVQPFNKLLSYAMKNKAGHLITGILNGFLPCGFVYLAMAGALNTGSVMDSAQYMFFFGLGTLPLMLAAMVSTGLAGPVFRRRINKAIPFVMLGLGVWFVLRGLTLDIPYLSPQKVNDGVEVCFRLLPDQVRNDKICLISGSGPE</sequence>
<evidence type="ECO:0000313" key="4">
    <source>
        <dbReference type="Proteomes" id="UP000199226"/>
    </source>
</evidence>
<feature type="transmembrane region" description="Helical" evidence="1">
    <location>
        <begin position="123"/>
        <end position="147"/>
    </location>
</feature>
<protein>
    <recommendedName>
        <fullName evidence="2">Urease accessory protein UreH-like transmembrane domain-containing protein</fullName>
    </recommendedName>
</protein>
<keyword evidence="4" id="KW-1185">Reference proteome</keyword>
<keyword evidence="1" id="KW-1133">Transmembrane helix</keyword>
<dbReference type="Proteomes" id="UP000199226">
    <property type="component" value="Unassembled WGS sequence"/>
</dbReference>
<name>A0A1G9LQY5_9SPHI</name>
<dbReference type="STRING" id="990371.SAMN05421813_10158"/>
<evidence type="ECO:0000313" key="3">
    <source>
        <dbReference type="EMBL" id="SDL64370.1"/>
    </source>
</evidence>
<gene>
    <name evidence="3" type="ORF">SAMN05421813_10158</name>
</gene>
<keyword evidence="1" id="KW-0472">Membrane</keyword>
<dbReference type="EMBL" id="FNHH01000001">
    <property type="protein sequence ID" value="SDL64370.1"/>
    <property type="molecule type" value="Genomic_DNA"/>
</dbReference>
<feature type="domain" description="Urease accessory protein UreH-like transmembrane" evidence="2">
    <location>
        <begin position="7"/>
        <end position="203"/>
    </location>
</feature>
<dbReference type="AlphaFoldDB" id="A0A1G9LQY5"/>
<feature type="transmembrane region" description="Helical" evidence="1">
    <location>
        <begin position="76"/>
        <end position="94"/>
    </location>
</feature>
<dbReference type="Pfam" id="PF13386">
    <property type="entry name" value="DsbD_2"/>
    <property type="match status" value="1"/>
</dbReference>
<proteinExistence type="predicted"/>
<dbReference type="RefSeq" id="WP_090697416.1">
    <property type="nucleotide sequence ID" value="NZ_FNHH01000001.1"/>
</dbReference>
<keyword evidence="1" id="KW-0812">Transmembrane</keyword>